<dbReference type="PANTHER" id="PTHR43300">
    <property type="entry name" value="ACETYLTRANSFERASE"/>
    <property type="match status" value="1"/>
</dbReference>
<protein>
    <submittedName>
        <fullName evidence="2">Acetyltransferase</fullName>
    </submittedName>
</protein>
<gene>
    <name evidence="2" type="ORF">MGR_0943</name>
</gene>
<comment type="similarity">
    <text evidence="1">Belongs to the transferase hexapeptide repeat family.</text>
</comment>
<dbReference type="AlphaFoldDB" id="A4TVA4"/>
<dbReference type="Pfam" id="PF00132">
    <property type="entry name" value="Hexapep"/>
    <property type="match status" value="1"/>
</dbReference>
<dbReference type="InterPro" id="IPR001451">
    <property type="entry name" value="Hexapep"/>
</dbReference>
<dbReference type="InterPro" id="IPR050179">
    <property type="entry name" value="Trans_hexapeptide_repeat"/>
</dbReference>
<dbReference type="PANTHER" id="PTHR43300:SF11">
    <property type="entry name" value="ACETYLTRANSFERASE RV3034C-RELATED"/>
    <property type="match status" value="1"/>
</dbReference>
<keyword evidence="2" id="KW-0808">Transferase</keyword>
<dbReference type="GO" id="GO:0016740">
    <property type="term" value="F:transferase activity"/>
    <property type="evidence" value="ECO:0007669"/>
    <property type="project" value="UniProtKB-KW"/>
</dbReference>
<organism evidence="2">
    <name type="scientific">Magnetospirillum gryphiswaldense</name>
    <dbReference type="NCBI Taxonomy" id="55518"/>
    <lineage>
        <taxon>Bacteria</taxon>
        <taxon>Pseudomonadati</taxon>
        <taxon>Pseudomonadota</taxon>
        <taxon>Alphaproteobacteria</taxon>
        <taxon>Rhodospirillales</taxon>
        <taxon>Rhodospirillaceae</taxon>
        <taxon>Magnetospirillum</taxon>
    </lineage>
</organism>
<dbReference type="EMBL" id="CU459003">
    <property type="protein sequence ID" value="CAM74561.1"/>
    <property type="molecule type" value="Genomic_DNA"/>
</dbReference>
<sequence length="265" mass="29412">MNFLRAKMPWRRCRITGIDHDTLGLASINPLEAFMTEEDRLRWIRSACDWSDFTEPSDISYQHPARMVYVEEGVQFTDQDSFFGLGSALYIGRHSHMLGNGMISPMLTIGRHCSISQNVVLGGGRHPMEYLTTGHIPGAGEERSYYADAEDHFAAGDTSAFTRIGCDVWIGANAMVLRGRTIGTGACIGGGAVVTHDVPPYAVVVGNPAKVIRFRFPDKIIESLLRTRWWTLPSDTIKNLPYKDIALCAEVLEEMRAAETQAKSD</sequence>
<accession>A4TVA4</accession>
<evidence type="ECO:0000313" key="2">
    <source>
        <dbReference type="EMBL" id="CAM74561.1"/>
    </source>
</evidence>
<reference evidence="2" key="1">
    <citation type="journal article" date="2007" name="J. Bacteriol.">
        <title>Comparative genome analysis of four magnetotactic bacteria reveals a complex set of group-specific genes implicated in magnetosome biomineralization and function.</title>
        <authorList>
            <person name="Richter M."/>
            <person name="Kube M."/>
            <person name="Bazylinski D.A."/>
            <person name="Lombardot T."/>
            <person name="Gloeckner F.O."/>
            <person name="Reinhardt R."/>
            <person name="Schueler D."/>
        </authorList>
    </citation>
    <scope>NUCLEOTIDE SEQUENCE</scope>
    <source>
        <strain evidence="2">MSR-1</strain>
    </source>
</reference>
<proteinExistence type="inferred from homology"/>
<dbReference type="InterPro" id="IPR011004">
    <property type="entry name" value="Trimer_LpxA-like_sf"/>
</dbReference>
<dbReference type="CDD" id="cd03349">
    <property type="entry name" value="LbH_XAT"/>
    <property type="match status" value="1"/>
</dbReference>
<evidence type="ECO:0000256" key="1">
    <source>
        <dbReference type="ARBA" id="ARBA00007274"/>
    </source>
</evidence>
<name>A4TVA4_9PROT</name>
<dbReference type="Gene3D" id="2.160.10.10">
    <property type="entry name" value="Hexapeptide repeat proteins"/>
    <property type="match status" value="1"/>
</dbReference>
<dbReference type="SUPFAM" id="SSF51161">
    <property type="entry name" value="Trimeric LpxA-like enzymes"/>
    <property type="match status" value="1"/>
</dbReference>